<dbReference type="Proteomes" id="UP000030764">
    <property type="component" value="Unassembled WGS sequence"/>
</dbReference>
<proteinExistence type="predicted"/>
<evidence type="ECO:0000313" key="3">
    <source>
        <dbReference type="Proteomes" id="UP000030764"/>
    </source>
</evidence>
<dbReference type="AlphaFoldDB" id="A0A085NKV1"/>
<reference evidence="2 3" key="1">
    <citation type="journal article" date="2014" name="Nat. Genet.">
        <title>Genome and transcriptome of the porcine whipworm Trichuris suis.</title>
        <authorList>
            <person name="Jex A.R."/>
            <person name="Nejsum P."/>
            <person name="Schwarz E.M."/>
            <person name="Hu L."/>
            <person name="Young N.D."/>
            <person name="Hall R.S."/>
            <person name="Korhonen P.K."/>
            <person name="Liao S."/>
            <person name="Thamsborg S."/>
            <person name="Xia J."/>
            <person name="Xu P."/>
            <person name="Wang S."/>
            <person name="Scheerlinck J.P."/>
            <person name="Hofmann A."/>
            <person name="Sternberg P.W."/>
            <person name="Wang J."/>
            <person name="Gasser R.B."/>
        </authorList>
    </citation>
    <scope>NUCLEOTIDE SEQUENCE [LARGE SCALE GENOMIC DNA]</scope>
    <source>
        <strain evidence="2">DCEP-RM93F</strain>
        <strain evidence="1">DCEP-RM93M</strain>
    </source>
</reference>
<sequence>LHTQCKKTFHYHEFPKPFTDQEPNVSAHLSTKRQMAAQRDNGNACTSCVAFLNFPSTTEGKFFKEVLFRISTMNKE</sequence>
<gene>
    <name evidence="1" type="ORF">M513_02256</name>
    <name evidence="2" type="ORF">M514_02256</name>
</gene>
<dbReference type="Proteomes" id="UP000030758">
    <property type="component" value="Unassembled WGS sequence"/>
</dbReference>
<evidence type="ECO:0000313" key="2">
    <source>
        <dbReference type="EMBL" id="KFD70097.1"/>
    </source>
</evidence>
<organism evidence="2">
    <name type="scientific">Trichuris suis</name>
    <name type="common">pig whipworm</name>
    <dbReference type="NCBI Taxonomy" id="68888"/>
    <lineage>
        <taxon>Eukaryota</taxon>
        <taxon>Metazoa</taxon>
        <taxon>Ecdysozoa</taxon>
        <taxon>Nematoda</taxon>
        <taxon>Enoplea</taxon>
        <taxon>Dorylaimia</taxon>
        <taxon>Trichinellida</taxon>
        <taxon>Trichuridae</taxon>
        <taxon>Trichuris</taxon>
    </lineage>
</organism>
<dbReference type="EMBL" id="KL367490">
    <property type="protein sequence ID" value="KFD70097.1"/>
    <property type="molecule type" value="Genomic_DNA"/>
</dbReference>
<evidence type="ECO:0000313" key="1">
    <source>
        <dbReference type="EMBL" id="KFD56999.1"/>
    </source>
</evidence>
<protein>
    <submittedName>
        <fullName evidence="2">Uncharacterized protein</fullName>
    </submittedName>
</protein>
<keyword evidence="3" id="KW-1185">Reference proteome</keyword>
<dbReference type="EMBL" id="KL363191">
    <property type="protein sequence ID" value="KFD56999.1"/>
    <property type="molecule type" value="Genomic_DNA"/>
</dbReference>
<name>A0A085NKV1_9BILA</name>
<accession>A0A085NKV1</accession>
<feature type="non-terminal residue" evidence="2">
    <location>
        <position position="1"/>
    </location>
</feature>